<dbReference type="InterPro" id="IPR013519">
    <property type="entry name" value="Int_alpha_beta-p"/>
</dbReference>
<proteinExistence type="inferred from homology"/>
<evidence type="ECO:0000313" key="7">
    <source>
        <dbReference type="Proteomes" id="UP000812440"/>
    </source>
</evidence>
<comment type="subcellular location">
    <subcellularLocation>
        <location evidence="5">Membrane</location>
        <topology evidence="5">Single-pass type I membrane protein</topology>
    </subcellularLocation>
</comment>
<evidence type="ECO:0000256" key="4">
    <source>
        <dbReference type="PROSITE-ProRule" id="PRU00803"/>
    </source>
</evidence>
<dbReference type="GO" id="GO:0009897">
    <property type="term" value="C:external side of plasma membrane"/>
    <property type="evidence" value="ECO:0007669"/>
    <property type="project" value="TreeGrafter"/>
</dbReference>
<organism evidence="6 7">
    <name type="scientific">Hymenochirus boettgeri</name>
    <name type="common">Congo dwarf clawed frog</name>
    <dbReference type="NCBI Taxonomy" id="247094"/>
    <lineage>
        <taxon>Eukaryota</taxon>
        <taxon>Metazoa</taxon>
        <taxon>Chordata</taxon>
        <taxon>Craniata</taxon>
        <taxon>Vertebrata</taxon>
        <taxon>Euteleostomi</taxon>
        <taxon>Amphibia</taxon>
        <taxon>Batrachia</taxon>
        <taxon>Anura</taxon>
        <taxon>Pipoidea</taxon>
        <taxon>Pipidae</taxon>
        <taxon>Pipinae</taxon>
        <taxon>Hymenochirus</taxon>
    </lineage>
</organism>
<keyword evidence="5" id="KW-0130">Cell adhesion</keyword>
<evidence type="ECO:0000313" key="6">
    <source>
        <dbReference type="EMBL" id="KAG8442506.1"/>
    </source>
</evidence>
<keyword evidence="5" id="KW-0401">Integrin</keyword>
<dbReference type="Proteomes" id="UP000812440">
    <property type="component" value="Chromosome 6"/>
</dbReference>
<sequence length="138" mass="14851">LVDLFIGTPLFMFRGSDGKLQELGQVSVYLQHSRTGPKLSQKLTGFEVFARFSSCIGPLGDVDADGFNDLAVAAPYGGEGRKGLVYIYNGRQGGISFVPSQILEGQWSSQKMPSSFGYSLKGATDVDENGYPGKMLTI</sequence>
<dbReference type="SMART" id="SM00191">
    <property type="entry name" value="Int_alpha"/>
    <property type="match status" value="1"/>
</dbReference>
<dbReference type="InterPro" id="IPR000413">
    <property type="entry name" value="Integrin_alpha"/>
</dbReference>
<dbReference type="GO" id="GO:0001525">
    <property type="term" value="P:angiogenesis"/>
    <property type="evidence" value="ECO:0007669"/>
    <property type="project" value="TreeGrafter"/>
</dbReference>
<dbReference type="GO" id="GO:0005178">
    <property type="term" value="F:integrin binding"/>
    <property type="evidence" value="ECO:0007669"/>
    <property type="project" value="TreeGrafter"/>
</dbReference>
<dbReference type="GO" id="GO:0007160">
    <property type="term" value="P:cell-matrix adhesion"/>
    <property type="evidence" value="ECO:0007669"/>
    <property type="project" value="TreeGrafter"/>
</dbReference>
<keyword evidence="3" id="KW-0325">Glycoprotein</keyword>
<feature type="non-terminal residue" evidence="6">
    <location>
        <position position="1"/>
    </location>
</feature>
<dbReference type="OrthoDB" id="5317514at2759"/>
<evidence type="ECO:0000256" key="1">
    <source>
        <dbReference type="ARBA" id="ARBA00022729"/>
    </source>
</evidence>
<dbReference type="SUPFAM" id="SSF69318">
    <property type="entry name" value="Integrin alpha N-terminal domain"/>
    <property type="match status" value="1"/>
</dbReference>
<dbReference type="GO" id="GO:0033627">
    <property type="term" value="P:cell adhesion mediated by integrin"/>
    <property type="evidence" value="ECO:0007669"/>
    <property type="project" value="TreeGrafter"/>
</dbReference>
<evidence type="ECO:0000256" key="2">
    <source>
        <dbReference type="ARBA" id="ARBA00022737"/>
    </source>
</evidence>
<protein>
    <submittedName>
        <fullName evidence="6">Uncharacterized protein</fullName>
    </submittedName>
</protein>
<comment type="similarity">
    <text evidence="5">Belongs to the integrin alpha chain family.</text>
</comment>
<evidence type="ECO:0000256" key="5">
    <source>
        <dbReference type="RuleBase" id="RU003762"/>
    </source>
</evidence>
<dbReference type="AlphaFoldDB" id="A0A8T2JJ49"/>
<dbReference type="InterPro" id="IPR013517">
    <property type="entry name" value="FG-GAP"/>
</dbReference>
<dbReference type="InterPro" id="IPR028994">
    <property type="entry name" value="Integrin_alpha_N"/>
</dbReference>
<dbReference type="GO" id="GO:0098609">
    <property type="term" value="P:cell-cell adhesion"/>
    <property type="evidence" value="ECO:0007669"/>
    <property type="project" value="TreeGrafter"/>
</dbReference>
<dbReference type="PROSITE" id="PS51470">
    <property type="entry name" value="FG_GAP"/>
    <property type="match status" value="1"/>
</dbReference>
<accession>A0A8T2JJ49</accession>
<feature type="repeat" description="FG-GAP" evidence="4">
    <location>
        <begin position="38"/>
        <end position="97"/>
    </location>
</feature>
<dbReference type="PANTHER" id="PTHR23220:SF4">
    <property type="entry name" value="INTEGRIN ALPHA-V"/>
    <property type="match status" value="1"/>
</dbReference>
<dbReference type="GO" id="GO:0007229">
    <property type="term" value="P:integrin-mediated signaling pathway"/>
    <property type="evidence" value="ECO:0007669"/>
    <property type="project" value="UniProtKB-KW"/>
</dbReference>
<keyword evidence="2" id="KW-0677">Repeat</keyword>
<dbReference type="GO" id="GO:0008305">
    <property type="term" value="C:integrin complex"/>
    <property type="evidence" value="ECO:0007669"/>
    <property type="project" value="InterPro"/>
</dbReference>
<reference evidence="6" key="1">
    <citation type="thesis" date="2020" institute="ProQuest LLC" country="789 East Eisenhower Parkway, Ann Arbor, MI, USA">
        <title>Comparative Genomics and Chromosome Evolution.</title>
        <authorList>
            <person name="Mudd A.B."/>
        </authorList>
    </citation>
    <scope>NUCLEOTIDE SEQUENCE</scope>
    <source>
        <strain evidence="6">Female2</strain>
        <tissue evidence="6">Blood</tissue>
    </source>
</reference>
<name>A0A8T2JJ49_9PIPI</name>
<keyword evidence="1" id="KW-0732">Signal</keyword>
<gene>
    <name evidence="6" type="ORF">GDO86_011340</name>
</gene>
<comment type="caution">
    <text evidence="6">The sequence shown here is derived from an EMBL/GenBank/DDBJ whole genome shotgun (WGS) entry which is preliminary data.</text>
</comment>
<keyword evidence="5" id="KW-0675">Receptor</keyword>
<keyword evidence="7" id="KW-1185">Reference proteome</keyword>
<dbReference type="Pfam" id="PF01839">
    <property type="entry name" value="FG-GAP"/>
    <property type="match status" value="1"/>
</dbReference>
<dbReference type="PRINTS" id="PR01185">
    <property type="entry name" value="INTEGRINA"/>
</dbReference>
<dbReference type="EMBL" id="JAACNH010000005">
    <property type="protein sequence ID" value="KAG8442506.1"/>
    <property type="molecule type" value="Genomic_DNA"/>
</dbReference>
<evidence type="ECO:0000256" key="3">
    <source>
        <dbReference type="ARBA" id="ARBA00023180"/>
    </source>
</evidence>
<dbReference type="Gene3D" id="2.130.10.130">
    <property type="entry name" value="Integrin alpha, N-terminal"/>
    <property type="match status" value="1"/>
</dbReference>
<dbReference type="PANTHER" id="PTHR23220">
    <property type="entry name" value="INTEGRIN ALPHA"/>
    <property type="match status" value="1"/>
</dbReference>